<dbReference type="PANTHER" id="PTHR10572:SF24">
    <property type="entry name" value="3-HYDROXY-3-METHYLGLUTARYL-COENZYME A REDUCTASE"/>
    <property type="match status" value="1"/>
</dbReference>
<dbReference type="STRING" id="889453.SAMN03080601_02921"/>
<dbReference type="OrthoDB" id="9764892at2"/>
<dbReference type="PROSITE" id="PS50065">
    <property type="entry name" value="HMG_COA_REDUCTASE_4"/>
    <property type="match status" value="1"/>
</dbReference>
<dbReference type="Pfam" id="PF00368">
    <property type="entry name" value="HMG-CoA_red"/>
    <property type="match status" value="1"/>
</dbReference>
<evidence type="ECO:0000313" key="3">
    <source>
        <dbReference type="EMBL" id="SKC23640.1"/>
    </source>
</evidence>
<dbReference type="SUPFAM" id="SSF55035">
    <property type="entry name" value="NAD-binding domain of HMG-CoA reductase"/>
    <property type="match status" value="1"/>
</dbReference>
<sequence>MERIKGFSKLSRSEKIDQISRSLHLNPDFKKTLASYRHPEEQELFDDFSENTITNFYMPFGVAPNFLINNRMYMVPMVIEESSVVAAASRSAAFWADNGGFTTTIHNTIKTGHIWFRWQGDYQLLKSKQESAEKILRDSVAHISQSMEKRSGGIVKMEFLPQQEIPEVYQLLVQFKTADSMGANFINSCLEAMKEPLCNFFISNEMKNPEIIMAILSNHTPECLVTCSVECKTEQLQPFAGNLSATEFAEKFNLAVDIARCNPHRAVTHNKGIYNGVDAVILATGNDFRAVEAAGHAFASLDGQYRSLSHCNITSDGIFQFKLTIPLAIGTVGGLTNLHPMAKEAMKIMQQPNSQELMAIAAAAGLANNFSAVASLVTTGIQKGHMKLHLSNILNSLNATEEEKKLANEYFANNTVSVNAVKKLLNRT</sequence>
<name>A0A1T5HSZ0_9BACT</name>
<dbReference type="InterPro" id="IPR023074">
    <property type="entry name" value="HMG_CoA_Rdtase_cat_sf"/>
</dbReference>
<dbReference type="PRINTS" id="PR00071">
    <property type="entry name" value="HMGCOARDTASE"/>
</dbReference>
<evidence type="ECO:0000256" key="1">
    <source>
        <dbReference type="ARBA" id="ARBA00007661"/>
    </source>
</evidence>
<accession>A0A1T5HSZ0</accession>
<gene>
    <name evidence="3" type="ORF">SAMN03080601_02921</name>
</gene>
<dbReference type="PANTHER" id="PTHR10572">
    <property type="entry name" value="3-HYDROXY-3-METHYLGLUTARYL-COENZYME A REDUCTASE"/>
    <property type="match status" value="1"/>
</dbReference>
<dbReference type="GO" id="GO:0015936">
    <property type="term" value="P:coenzyme A metabolic process"/>
    <property type="evidence" value="ECO:0007669"/>
    <property type="project" value="InterPro"/>
</dbReference>
<protein>
    <submittedName>
        <fullName evidence="3">3-hydroxy-3-methylglutaryl-coenzyme A reductase</fullName>
    </submittedName>
</protein>
<comment type="similarity">
    <text evidence="1">Belongs to the HMG-CoA reductase family.</text>
</comment>
<evidence type="ECO:0000256" key="2">
    <source>
        <dbReference type="ARBA" id="ARBA00023002"/>
    </source>
</evidence>
<dbReference type="InterPro" id="IPR009023">
    <property type="entry name" value="HMG_CoA_Rdtase_NAD(P)-bd_sf"/>
</dbReference>
<dbReference type="InterPro" id="IPR009029">
    <property type="entry name" value="HMG_CoA_Rdtase_sub-bd_dom_sf"/>
</dbReference>
<dbReference type="Proteomes" id="UP000191055">
    <property type="component" value="Unassembled WGS sequence"/>
</dbReference>
<dbReference type="EMBL" id="FUYV01000019">
    <property type="protein sequence ID" value="SKC23640.1"/>
    <property type="molecule type" value="Genomic_DNA"/>
</dbReference>
<keyword evidence="4" id="KW-1185">Reference proteome</keyword>
<organism evidence="3 4">
    <name type="scientific">Alkalitalea saponilacus</name>
    <dbReference type="NCBI Taxonomy" id="889453"/>
    <lineage>
        <taxon>Bacteria</taxon>
        <taxon>Pseudomonadati</taxon>
        <taxon>Bacteroidota</taxon>
        <taxon>Bacteroidia</taxon>
        <taxon>Marinilabiliales</taxon>
        <taxon>Marinilabiliaceae</taxon>
        <taxon>Alkalitalea</taxon>
    </lineage>
</organism>
<dbReference type="Gene3D" id="3.90.770.10">
    <property type="entry name" value="3-hydroxy-3-methylglutaryl-coenzyme A Reductase, Chain A, domain 2"/>
    <property type="match status" value="2"/>
</dbReference>
<dbReference type="RefSeq" id="WP_079558604.1">
    <property type="nucleotide sequence ID" value="NZ_CP021904.1"/>
</dbReference>
<dbReference type="GO" id="GO:0004420">
    <property type="term" value="F:hydroxymethylglutaryl-CoA reductase (NADPH) activity"/>
    <property type="evidence" value="ECO:0007669"/>
    <property type="project" value="InterPro"/>
</dbReference>
<dbReference type="KEGG" id="asx:CDL62_00365"/>
<reference evidence="3 4" key="1">
    <citation type="submission" date="2017-02" db="EMBL/GenBank/DDBJ databases">
        <authorList>
            <person name="Peterson S.W."/>
        </authorList>
    </citation>
    <scope>NUCLEOTIDE SEQUENCE [LARGE SCALE GENOMIC DNA]</scope>
    <source>
        <strain evidence="3 4">DSM 24412</strain>
    </source>
</reference>
<keyword evidence="2" id="KW-0560">Oxidoreductase</keyword>
<proteinExistence type="inferred from homology"/>
<dbReference type="Gene3D" id="1.10.8.660">
    <property type="match status" value="1"/>
</dbReference>
<dbReference type="SUPFAM" id="SSF56542">
    <property type="entry name" value="Substrate-binding domain of HMG-CoA reductase"/>
    <property type="match status" value="1"/>
</dbReference>
<dbReference type="InterPro" id="IPR002202">
    <property type="entry name" value="HMG_CoA_Rdtase"/>
</dbReference>
<evidence type="ECO:0000313" key="4">
    <source>
        <dbReference type="Proteomes" id="UP000191055"/>
    </source>
</evidence>
<dbReference type="AlphaFoldDB" id="A0A1T5HSZ0"/>